<reference evidence="1 2" key="1">
    <citation type="submission" date="2007-06" db="EMBL/GenBank/DDBJ databases">
        <title>The Genome Sequence of Coccidioides posadasii RMSCC_3488.</title>
        <authorList>
            <consortium name="Coccidioides Genome Resources Consortium"/>
            <consortium name="The Broad Institute Genome Sequencing Platform"/>
            <person name="Henn M.R."/>
            <person name="Sykes S."/>
            <person name="Young S."/>
            <person name="Jaffe D."/>
            <person name="Berlin A."/>
            <person name="Alvarez P."/>
            <person name="Butler J."/>
            <person name="Gnerre S."/>
            <person name="Grabherr M."/>
            <person name="Mauceli E."/>
            <person name="Brockman W."/>
            <person name="Kodira C."/>
            <person name="Alvarado L."/>
            <person name="Zeng Q."/>
            <person name="Crawford M."/>
            <person name="Antoine C."/>
            <person name="Devon K."/>
            <person name="Galgiani J."/>
            <person name="Orsborn K."/>
            <person name="Lewis M.L."/>
            <person name="Nusbaum C."/>
            <person name="Galagan J."/>
            <person name="Birren B."/>
        </authorList>
    </citation>
    <scope>NUCLEOTIDE SEQUENCE [LARGE SCALE GENOMIC DNA]</scope>
    <source>
        <strain evidence="1 2">RMSCC 3488</strain>
    </source>
</reference>
<organism evidence="1 2">
    <name type="scientific">Coccidioides posadasii RMSCC 3488</name>
    <dbReference type="NCBI Taxonomy" id="454284"/>
    <lineage>
        <taxon>Eukaryota</taxon>
        <taxon>Fungi</taxon>
        <taxon>Dikarya</taxon>
        <taxon>Ascomycota</taxon>
        <taxon>Pezizomycotina</taxon>
        <taxon>Eurotiomycetes</taxon>
        <taxon>Eurotiomycetidae</taxon>
        <taxon>Onygenales</taxon>
        <taxon>Onygenaceae</taxon>
        <taxon>Coccidioides</taxon>
    </lineage>
</organism>
<dbReference type="Proteomes" id="UP000054567">
    <property type="component" value="Unassembled WGS sequence"/>
</dbReference>
<dbReference type="VEuPathDB" id="FungiDB:CPAG_09167"/>
<reference evidence="2" key="3">
    <citation type="journal article" date="2010" name="Genome Res.">
        <title>Population genomic sequencing of Coccidioides fungi reveals recent hybridization and transposon control.</title>
        <authorList>
            <person name="Neafsey D.E."/>
            <person name="Barker B.M."/>
            <person name="Sharpton T.J."/>
            <person name="Stajich J.E."/>
            <person name="Park D.J."/>
            <person name="Whiston E."/>
            <person name="Hung C.-Y."/>
            <person name="McMahan C."/>
            <person name="White J."/>
            <person name="Sykes S."/>
            <person name="Heiman D."/>
            <person name="Young S."/>
            <person name="Zeng Q."/>
            <person name="Abouelleil A."/>
            <person name="Aftuck L."/>
            <person name="Bessette D."/>
            <person name="Brown A."/>
            <person name="FitzGerald M."/>
            <person name="Lui A."/>
            <person name="Macdonald J.P."/>
            <person name="Priest M."/>
            <person name="Orbach M.J."/>
            <person name="Galgiani J.N."/>
            <person name="Kirkland T.N."/>
            <person name="Cole G.T."/>
            <person name="Birren B.W."/>
            <person name="Henn M.R."/>
            <person name="Taylor J.W."/>
            <person name="Rounsley S.D."/>
        </authorList>
    </citation>
    <scope>NUCLEOTIDE SEQUENCE [LARGE SCALE GENOMIC DNA]</scope>
    <source>
        <strain evidence="2">RMSCC 3488</strain>
    </source>
</reference>
<protein>
    <submittedName>
        <fullName evidence="1">Uncharacterized protein</fullName>
    </submittedName>
</protein>
<accession>A0A0J6ILR8</accession>
<evidence type="ECO:0000313" key="1">
    <source>
        <dbReference type="EMBL" id="KMM72877.1"/>
    </source>
</evidence>
<dbReference type="AlphaFoldDB" id="A0A0J6ILR8"/>
<proteinExistence type="predicted"/>
<sequence>MGCNRNSAWRVSLGSVSDLVSSEPQRSGFIDGGHSTWVRYCLADSLEI</sequence>
<name>A0A0J6ILR8_COCPO</name>
<gene>
    <name evidence="1" type="ORF">CPAG_09167</name>
</gene>
<dbReference type="EMBL" id="DS268114">
    <property type="protein sequence ID" value="KMM72877.1"/>
    <property type="molecule type" value="Genomic_DNA"/>
</dbReference>
<reference evidence="2" key="2">
    <citation type="journal article" date="2009" name="Genome Res.">
        <title>Comparative genomic analyses of the human fungal pathogens Coccidioides and their relatives.</title>
        <authorList>
            <person name="Sharpton T.J."/>
            <person name="Stajich J.E."/>
            <person name="Rounsley S.D."/>
            <person name="Gardner M.J."/>
            <person name="Wortman J.R."/>
            <person name="Jordar V.S."/>
            <person name="Maiti R."/>
            <person name="Kodira C.D."/>
            <person name="Neafsey D.E."/>
            <person name="Zeng Q."/>
            <person name="Hung C.-Y."/>
            <person name="McMahan C."/>
            <person name="Muszewska A."/>
            <person name="Grynberg M."/>
            <person name="Mandel M.A."/>
            <person name="Kellner E.M."/>
            <person name="Barker B.M."/>
            <person name="Galgiani J.N."/>
            <person name="Orbach M.J."/>
            <person name="Kirkland T.N."/>
            <person name="Cole G.T."/>
            <person name="Henn M.R."/>
            <person name="Birren B.W."/>
            <person name="Taylor J.W."/>
        </authorList>
    </citation>
    <scope>NUCLEOTIDE SEQUENCE [LARGE SCALE GENOMIC DNA]</scope>
    <source>
        <strain evidence="2">RMSCC 3488</strain>
    </source>
</reference>
<evidence type="ECO:0000313" key="2">
    <source>
        <dbReference type="Proteomes" id="UP000054567"/>
    </source>
</evidence>